<dbReference type="OrthoDB" id="3650500at2759"/>
<dbReference type="EMBL" id="LFZO01000770">
    <property type="protein sequence ID" value="KXS97801.1"/>
    <property type="molecule type" value="Genomic_DNA"/>
</dbReference>
<protein>
    <submittedName>
        <fullName evidence="1">Uncharacterized protein</fullName>
    </submittedName>
</protein>
<organism evidence="1 2">
    <name type="scientific">Pseudocercospora musae</name>
    <dbReference type="NCBI Taxonomy" id="113226"/>
    <lineage>
        <taxon>Eukaryota</taxon>
        <taxon>Fungi</taxon>
        <taxon>Dikarya</taxon>
        <taxon>Ascomycota</taxon>
        <taxon>Pezizomycotina</taxon>
        <taxon>Dothideomycetes</taxon>
        <taxon>Dothideomycetidae</taxon>
        <taxon>Mycosphaerellales</taxon>
        <taxon>Mycosphaerellaceae</taxon>
        <taxon>Pseudocercospora</taxon>
    </lineage>
</organism>
<keyword evidence="2" id="KW-1185">Reference proteome</keyword>
<accession>A0A139H5U9</accession>
<reference evidence="1 2" key="1">
    <citation type="submission" date="2015-07" db="EMBL/GenBank/DDBJ databases">
        <title>Comparative genomics of the Sigatoka disease complex on banana suggests a link between parallel evolutionary changes in Pseudocercospora fijiensis and Pseudocercospora eumusae and increased virulence on the banana host.</title>
        <authorList>
            <person name="Chang T.-C."/>
            <person name="Salvucci A."/>
            <person name="Crous P.W."/>
            <person name="Stergiopoulos I."/>
        </authorList>
    </citation>
    <scope>NUCLEOTIDE SEQUENCE [LARGE SCALE GENOMIC DNA]</scope>
    <source>
        <strain evidence="1 2">CBS 116634</strain>
    </source>
</reference>
<dbReference type="AlphaFoldDB" id="A0A139H5U9"/>
<evidence type="ECO:0000313" key="2">
    <source>
        <dbReference type="Proteomes" id="UP000073492"/>
    </source>
</evidence>
<dbReference type="Proteomes" id="UP000073492">
    <property type="component" value="Unassembled WGS sequence"/>
</dbReference>
<evidence type="ECO:0000313" key="1">
    <source>
        <dbReference type="EMBL" id="KXS97801.1"/>
    </source>
</evidence>
<name>A0A139H5U9_9PEZI</name>
<gene>
    <name evidence="1" type="ORF">AC579_3144</name>
</gene>
<proteinExistence type="predicted"/>
<sequence length="199" mass="23260">MAQPSAAARVFATPELLEHIVISLMTIEPCKINYDYLRAPFVLLRVCHQFKDVIESSKQIREMDLGKTIRMWQSIHDWDRIAWMCQDSGLFALKATGYESSKRTYALEIILYGCDMRKLKLGDNANASWRRVKCFPMGHDEVKVSLEIENWRAYSSVEGRYSRDIRKEYSALATWTIQDDETLGELYDDLIDARMKYLR</sequence>
<comment type="caution">
    <text evidence="1">The sequence shown here is derived from an EMBL/GenBank/DDBJ whole genome shotgun (WGS) entry which is preliminary data.</text>
</comment>